<feature type="region of interest" description="Disordered" evidence="1">
    <location>
        <begin position="276"/>
        <end position="328"/>
    </location>
</feature>
<dbReference type="AlphaFoldDB" id="A0A0G4IDM2"/>
<proteinExistence type="predicted"/>
<name>A0A0G4IDM2_9ALVE</name>
<feature type="compositionally biased region" description="Low complexity" evidence="1">
    <location>
        <begin position="276"/>
        <end position="287"/>
    </location>
</feature>
<feature type="compositionally biased region" description="Polar residues" evidence="1">
    <location>
        <begin position="141"/>
        <end position="150"/>
    </location>
</feature>
<dbReference type="EMBL" id="CDMZ01005865">
    <property type="protein sequence ID" value="CEM55335.1"/>
    <property type="molecule type" value="Genomic_DNA"/>
</dbReference>
<evidence type="ECO:0000256" key="1">
    <source>
        <dbReference type="SAM" id="MobiDB-lite"/>
    </source>
</evidence>
<feature type="region of interest" description="Disordered" evidence="1">
    <location>
        <begin position="134"/>
        <end position="207"/>
    </location>
</feature>
<dbReference type="VEuPathDB" id="CryptoDB:Cvel_2358"/>
<feature type="region of interest" description="Disordered" evidence="1">
    <location>
        <begin position="80"/>
        <end position="122"/>
    </location>
</feature>
<feature type="region of interest" description="Disordered" evidence="1">
    <location>
        <begin position="17"/>
        <end position="48"/>
    </location>
</feature>
<feature type="compositionally biased region" description="Basic and acidic residues" evidence="1">
    <location>
        <begin position="152"/>
        <end position="170"/>
    </location>
</feature>
<reference evidence="2" key="1">
    <citation type="submission" date="2014-11" db="EMBL/GenBank/DDBJ databases">
        <authorList>
            <person name="Otto D Thomas"/>
            <person name="Naeem Raeece"/>
        </authorList>
    </citation>
    <scope>NUCLEOTIDE SEQUENCE</scope>
</reference>
<feature type="compositionally biased region" description="Polar residues" evidence="1">
    <location>
        <begin position="80"/>
        <end position="96"/>
    </location>
</feature>
<protein>
    <submittedName>
        <fullName evidence="2">Uncharacterized protein</fullName>
    </submittedName>
</protein>
<organism evidence="2">
    <name type="scientific">Chromera velia CCMP2878</name>
    <dbReference type="NCBI Taxonomy" id="1169474"/>
    <lineage>
        <taxon>Eukaryota</taxon>
        <taxon>Sar</taxon>
        <taxon>Alveolata</taxon>
        <taxon>Colpodellida</taxon>
        <taxon>Chromeraceae</taxon>
        <taxon>Chromera</taxon>
    </lineage>
</organism>
<gene>
    <name evidence="2" type="ORF">Cvel_2358</name>
</gene>
<evidence type="ECO:0000313" key="2">
    <source>
        <dbReference type="EMBL" id="CEM55335.1"/>
    </source>
</evidence>
<sequence>MPAFIFLQKMSSSERDIVVPSQVSGGLSRDVSAPTPAPSPRQSEDLAITEETSLYDVMEQIAEKRTSTFPFAQKPQLPFQNSRFFPNGLEDSSSPKSAIVSPPSVKDRGLSSTQDDSDDSVIPSFRQRLEMRAAAKGVRPASTQPQQGNGHKQLDTDEAKRNQEEERRVGDQIPPRSEARALTESSATFNLTRRLAADTDHPPSPKTAVRAQLRLERRSPHPVHCQPLVAERRPSPVLPLTPRCRQLETLCPCQNWKCWVHHRGDSGSIMRSFFSESAASSQQQISSDHSHSPHSKVERAHSDCSSLGGSSPKGVLEYKPSSFYVPSP</sequence>
<feature type="compositionally biased region" description="Basic and acidic residues" evidence="1">
    <location>
        <begin position="288"/>
        <end position="302"/>
    </location>
</feature>
<accession>A0A0G4IDM2</accession>